<dbReference type="PANTHER" id="PTHR38042:SF1">
    <property type="entry name" value="UROPORPHYRINOGEN-III SYNTHASE, CHLOROPLASTIC"/>
    <property type="match status" value="1"/>
</dbReference>
<accession>A0ABW2QG21</accession>
<dbReference type="Pfam" id="PF02602">
    <property type="entry name" value="HEM4"/>
    <property type="match status" value="1"/>
</dbReference>
<evidence type="ECO:0000256" key="6">
    <source>
        <dbReference type="ARBA" id="ARBA00037589"/>
    </source>
</evidence>
<keyword evidence="5 9" id="KW-0627">Porphyrin biosynthesis</keyword>
<organism evidence="11 12">
    <name type="scientific">Hydrogenophaga atypica</name>
    <dbReference type="NCBI Taxonomy" id="249409"/>
    <lineage>
        <taxon>Bacteria</taxon>
        <taxon>Pseudomonadati</taxon>
        <taxon>Pseudomonadota</taxon>
        <taxon>Betaproteobacteria</taxon>
        <taxon>Burkholderiales</taxon>
        <taxon>Comamonadaceae</taxon>
        <taxon>Hydrogenophaga</taxon>
    </lineage>
</organism>
<comment type="similarity">
    <text evidence="2 9">Belongs to the uroporphyrinogen-III synthase family.</text>
</comment>
<dbReference type="InterPro" id="IPR036108">
    <property type="entry name" value="4pyrrol_syn_uPrphyn_synt_sf"/>
</dbReference>
<evidence type="ECO:0000256" key="3">
    <source>
        <dbReference type="ARBA" id="ARBA00013109"/>
    </source>
</evidence>
<comment type="pathway">
    <text evidence="1 9">Porphyrin-containing compound metabolism; protoporphyrin-IX biosynthesis; coproporphyrinogen-III from 5-aminolevulinate: step 3/4.</text>
</comment>
<comment type="caution">
    <text evidence="11">The sequence shown here is derived from an EMBL/GenBank/DDBJ whole genome shotgun (WGS) entry which is preliminary data.</text>
</comment>
<evidence type="ECO:0000256" key="2">
    <source>
        <dbReference type="ARBA" id="ARBA00008133"/>
    </source>
</evidence>
<reference evidence="12" key="1">
    <citation type="journal article" date="2019" name="Int. J. Syst. Evol. Microbiol.">
        <title>The Global Catalogue of Microorganisms (GCM) 10K type strain sequencing project: providing services to taxonomists for standard genome sequencing and annotation.</title>
        <authorList>
            <consortium name="The Broad Institute Genomics Platform"/>
            <consortium name="The Broad Institute Genome Sequencing Center for Infectious Disease"/>
            <person name="Wu L."/>
            <person name="Ma J."/>
        </authorList>
    </citation>
    <scope>NUCLEOTIDE SEQUENCE [LARGE SCALE GENOMIC DNA]</scope>
    <source>
        <strain evidence="12">CGMCC 1.12371</strain>
    </source>
</reference>
<evidence type="ECO:0000256" key="5">
    <source>
        <dbReference type="ARBA" id="ARBA00023244"/>
    </source>
</evidence>
<feature type="domain" description="Tetrapyrrole biosynthesis uroporphyrinogen III synthase" evidence="10">
    <location>
        <begin position="20"/>
        <end position="248"/>
    </location>
</feature>
<comment type="function">
    <text evidence="6 9">Catalyzes cyclization of the linear tetrapyrrole, hydroxymethylbilane, to the macrocyclic uroporphyrinogen III.</text>
</comment>
<gene>
    <name evidence="11" type="ORF">ACFQPB_06015</name>
</gene>
<dbReference type="EMBL" id="JBHTCA010000003">
    <property type="protein sequence ID" value="MFC7408409.1"/>
    <property type="molecule type" value="Genomic_DNA"/>
</dbReference>
<evidence type="ECO:0000256" key="4">
    <source>
        <dbReference type="ARBA" id="ARBA00023239"/>
    </source>
</evidence>
<dbReference type="Gene3D" id="3.40.50.10090">
    <property type="match status" value="2"/>
</dbReference>
<evidence type="ECO:0000256" key="1">
    <source>
        <dbReference type="ARBA" id="ARBA00004772"/>
    </source>
</evidence>
<comment type="catalytic activity">
    <reaction evidence="8 9">
        <text>hydroxymethylbilane = uroporphyrinogen III + H2O</text>
        <dbReference type="Rhea" id="RHEA:18965"/>
        <dbReference type="ChEBI" id="CHEBI:15377"/>
        <dbReference type="ChEBI" id="CHEBI:57308"/>
        <dbReference type="ChEBI" id="CHEBI:57845"/>
        <dbReference type="EC" id="4.2.1.75"/>
    </reaction>
</comment>
<dbReference type="SUPFAM" id="SSF69618">
    <property type="entry name" value="HemD-like"/>
    <property type="match status" value="1"/>
</dbReference>
<protein>
    <recommendedName>
        <fullName evidence="7 9">Uroporphyrinogen-III synthase</fullName>
        <ecNumber evidence="3 9">4.2.1.75</ecNumber>
    </recommendedName>
</protein>
<dbReference type="InterPro" id="IPR039793">
    <property type="entry name" value="UROS/Hem4"/>
</dbReference>
<dbReference type="CDD" id="cd06578">
    <property type="entry name" value="HemD"/>
    <property type="match status" value="1"/>
</dbReference>
<dbReference type="GO" id="GO:0004852">
    <property type="term" value="F:uroporphyrinogen-III synthase activity"/>
    <property type="evidence" value="ECO:0007669"/>
    <property type="project" value="UniProtKB-EC"/>
</dbReference>
<name>A0ABW2QG21_9BURK</name>
<keyword evidence="4 9" id="KW-0456">Lyase</keyword>
<keyword evidence="12" id="KW-1185">Reference proteome</keyword>
<evidence type="ECO:0000313" key="11">
    <source>
        <dbReference type="EMBL" id="MFC7408409.1"/>
    </source>
</evidence>
<evidence type="ECO:0000256" key="9">
    <source>
        <dbReference type="RuleBase" id="RU366031"/>
    </source>
</evidence>
<dbReference type="EC" id="4.2.1.75" evidence="3 9"/>
<evidence type="ECO:0000256" key="8">
    <source>
        <dbReference type="ARBA" id="ARBA00048617"/>
    </source>
</evidence>
<sequence>MKSPAQRVVVTRPADEAGPWQTALEQHGFMTLMLPLIDVAGMPDVAMPPLAGFDAVMWVSGNAVRFFLPAVVARWPSGLRCWAPGPGTAQALRVGGVPAHLIDEPAVDAPQFDSEALWAVVSHQMAPGKRVLLVRGRSQGVAAASSGREWLLQQCAAASAEVVVLPVYERRCPVWRAEEAAEAALAAVDGSVWLFSSGEAVGYLQTLLPGQDWRQTPAVATHPRITLALEKAGFARVRTVRPTVQSVVEALSPA</sequence>
<evidence type="ECO:0000256" key="7">
    <source>
        <dbReference type="ARBA" id="ARBA00040167"/>
    </source>
</evidence>
<dbReference type="InterPro" id="IPR003754">
    <property type="entry name" value="4pyrrol_synth_uPrphyn_synth"/>
</dbReference>
<evidence type="ECO:0000313" key="12">
    <source>
        <dbReference type="Proteomes" id="UP001596501"/>
    </source>
</evidence>
<evidence type="ECO:0000259" key="10">
    <source>
        <dbReference type="Pfam" id="PF02602"/>
    </source>
</evidence>
<dbReference type="RefSeq" id="WP_382220625.1">
    <property type="nucleotide sequence ID" value="NZ_JBHTCA010000003.1"/>
</dbReference>
<proteinExistence type="inferred from homology"/>
<dbReference type="Proteomes" id="UP001596501">
    <property type="component" value="Unassembled WGS sequence"/>
</dbReference>
<dbReference type="PANTHER" id="PTHR38042">
    <property type="entry name" value="UROPORPHYRINOGEN-III SYNTHASE, CHLOROPLASTIC"/>
    <property type="match status" value="1"/>
</dbReference>